<gene>
    <name evidence="1" type="ORF">QQX03_05000</name>
</gene>
<name>A0A9Y2F609_9SPHN</name>
<evidence type="ECO:0000313" key="1">
    <source>
        <dbReference type="EMBL" id="WIW96460.1"/>
    </source>
</evidence>
<evidence type="ECO:0000313" key="2">
    <source>
        <dbReference type="Proteomes" id="UP001231445"/>
    </source>
</evidence>
<organism evidence="1 2">
    <name type="scientific">Altererythrobacter rubellus</name>
    <dbReference type="NCBI Taxonomy" id="2173831"/>
    <lineage>
        <taxon>Bacteria</taxon>
        <taxon>Pseudomonadati</taxon>
        <taxon>Pseudomonadota</taxon>
        <taxon>Alphaproteobacteria</taxon>
        <taxon>Sphingomonadales</taxon>
        <taxon>Erythrobacteraceae</taxon>
        <taxon>Altererythrobacter</taxon>
    </lineage>
</organism>
<keyword evidence="2" id="KW-1185">Reference proteome</keyword>
<proteinExistence type="predicted"/>
<dbReference type="Gene3D" id="1.10.8.60">
    <property type="match status" value="1"/>
</dbReference>
<accession>A0A9Y2F609</accession>
<dbReference type="RefSeq" id="WP_285976766.1">
    <property type="nucleotide sequence ID" value="NZ_CP127221.1"/>
</dbReference>
<dbReference type="KEGG" id="arue:QQX03_05000"/>
<dbReference type="SUPFAM" id="SSF52540">
    <property type="entry name" value="P-loop containing nucleoside triphosphate hydrolases"/>
    <property type="match status" value="1"/>
</dbReference>
<dbReference type="InterPro" id="IPR027417">
    <property type="entry name" value="P-loop_NTPase"/>
</dbReference>
<dbReference type="EMBL" id="CP127221">
    <property type="protein sequence ID" value="WIW96460.1"/>
    <property type="molecule type" value="Genomic_DNA"/>
</dbReference>
<dbReference type="Proteomes" id="UP001231445">
    <property type="component" value="Chromosome"/>
</dbReference>
<protein>
    <submittedName>
        <fullName evidence="1">DnaA/Hda family protein</fullName>
    </submittedName>
</protein>
<dbReference type="Gene3D" id="3.40.50.300">
    <property type="entry name" value="P-loop containing nucleotide triphosphate hydrolases"/>
    <property type="match status" value="1"/>
</dbReference>
<sequence>MPSQIALPLSLSGSGDPSRIVIGNANKAAYEALLKPERWPFNTAVLTGPERSGKSLFGKWALGQGIAVVDGADAWDEAELFHRWNRAQESGEPLLLISNRQPWDITLPDLKSRLSGSLQLEIGVPDDDMAAHLIEAIAVQRGLALADGAVDYLVPRAERSFAGIERLVVAIDRLSLERKAPATMSLWRDALEATRGPEQARLL</sequence>
<reference evidence="1 2" key="1">
    <citation type="submission" date="2023-06" db="EMBL/GenBank/DDBJ databases">
        <title>Altererythrobacter rubellus NBRC 112769 genome.</title>
        <authorList>
            <person name="Zhang K."/>
        </authorList>
    </citation>
    <scope>NUCLEOTIDE SEQUENCE [LARGE SCALE GENOMIC DNA]</scope>
    <source>
        <strain evidence="1 2">NBRC 112769</strain>
    </source>
</reference>
<dbReference type="AlphaFoldDB" id="A0A9Y2F609"/>